<dbReference type="InterPro" id="IPR003197">
    <property type="entry name" value="QCR7"/>
</dbReference>
<comment type="similarity">
    <text evidence="2">Belongs to the UQCRB/QCR7 family.</text>
</comment>
<dbReference type="GO" id="GO:0005743">
    <property type="term" value="C:mitochondrial inner membrane"/>
    <property type="evidence" value="ECO:0007669"/>
    <property type="project" value="UniProtKB-SubCell"/>
</dbReference>
<sequence length="122" mass="14343">MLEGVARAFQANSAFRALCRPLSNTWVNLSGYRRLGLRYDDLLREETPIIQEAISRLNREEIDLRNYRHRRAFQLSLSHQELAGPQWTKPEDDIKYLQPLIEEVSQEHAERDAFNSMTSVRK</sequence>
<keyword evidence="7" id="KW-0496">Mitochondrion</keyword>
<evidence type="ECO:0000256" key="8">
    <source>
        <dbReference type="ARBA" id="ARBA00023136"/>
    </source>
</evidence>
<comment type="caution">
    <text evidence="10">The sequence shown here is derived from an EMBL/GenBank/DDBJ whole genome shotgun (WGS) entry which is preliminary data.</text>
</comment>
<keyword evidence="6" id="KW-0249">Electron transport</keyword>
<keyword evidence="5" id="KW-0999">Mitochondrion inner membrane</keyword>
<evidence type="ECO:0000256" key="3">
    <source>
        <dbReference type="ARBA" id="ARBA00022448"/>
    </source>
</evidence>
<accession>A0A9W8L7R0</accession>
<dbReference type="GO" id="GO:0045275">
    <property type="term" value="C:respiratory chain complex III"/>
    <property type="evidence" value="ECO:0007669"/>
    <property type="project" value="InterPro"/>
</dbReference>
<proteinExistence type="inferred from homology"/>
<dbReference type="InterPro" id="IPR036544">
    <property type="entry name" value="QCR7_sf"/>
</dbReference>
<evidence type="ECO:0000256" key="7">
    <source>
        <dbReference type="ARBA" id="ARBA00023128"/>
    </source>
</evidence>
<keyword evidence="4" id="KW-0679">Respiratory chain</keyword>
<reference evidence="10" key="1">
    <citation type="submission" date="2022-07" db="EMBL/GenBank/DDBJ databases">
        <title>Phylogenomic reconstructions and comparative analyses of Kickxellomycotina fungi.</title>
        <authorList>
            <person name="Reynolds N.K."/>
            <person name="Stajich J.E."/>
            <person name="Barry K."/>
            <person name="Grigoriev I.V."/>
            <person name="Crous P."/>
            <person name="Smith M.E."/>
        </authorList>
    </citation>
    <scope>NUCLEOTIDE SEQUENCE</scope>
    <source>
        <strain evidence="10">CBS 109367</strain>
    </source>
</reference>
<dbReference type="SUPFAM" id="SSF81524">
    <property type="entry name" value="14 kDa protein of cytochrome bc1 complex (Ubiquinol-cytochrome c reductase)"/>
    <property type="match status" value="1"/>
</dbReference>
<dbReference type="Pfam" id="PF02271">
    <property type="entry name" value="UCR_14kD"/>
    <property type="match status" value="1"/>
</dbReference>
<gene>
    <name evidence="10" type="primary">QCR7</name>
    <name evidence="10" type="ORF">IWW39_000107</name>
</gene>
<evidence type="ECO:0000313" key="11">
    <source>
        <dbReference type="Proteomes" id="UP001151516"/>
    </source>
</evidence>
<dbReference type="OrthoDB" id="425749at2759"/>
<keyword evidence="3" id="KW-0813">Transport</keyword>
<evidence type="ECO:0000256" key="5">
    <source>
        <dbReference type="ARBA" id="ARBA00022792"/>
    </source>
</evidence>
<dbReference type="GO" id="GO:0006122">
    <property type="term" value="P:mitochondrial electron transport, ubiquinol to cytochrome c"/>
    <property type="evidence" value="ECO:0007669"/>
    <property type="project" value="InterPro"/>
</dbReference>
<evidence type="ECO:0000256" key="4">
    <source>
        <dbReference type="ARBA" id="ARBA00022660"/>
    </source>
</evidence>
<evidence type="ECO:0000313" key="10">
    <source>
        <dbReference type="EMBL" id="KAJ2691208.1"/>
    </source>
</evidence>
<keyword evidence="8" id="KW-0472">Membrane</keyword>
<evidence type="ECO:0000256" key="6">
    <source>
        <dbReference type="ARBA" id="ARBA00022982"/>
    </source>
</evidence>
<dbReference type="PANTHER" id="PTHR12022:SF0">
    <property type="entry name" value="CYTOCHROME B-C1 COMPLEX SUBUNIT 7"/>
    <property type="match status" value="1"/>
</dbReference>
<evidence type="ECO:0000256" key="9">
    <source>
        <dbReference type="ARBA" id="ARBA00031684"/>
    </source>
</evidence>
<evidence type="ECO:0000256" key="2">
    <source>
        <dbReference type="ARBA" id="ARBA00008554"/>
    </source>
</evidence>
<dbReference type="EMBL" id="JANBTX010000002">
    <property type="protein sequence ID" value="KAJ2691208.1"/>
    <property type="molecule type" value="Genomic_DNA"/>
</dbReference>
<dbReference type="Gene3D" id="1.10.1090.10">
    <property type="entry name" value="Cytochrome b-c1 complex subunit 7"/>
    <property type="match status" value="1"/>
</dbReference>
<organism evidence="10 11">
    <name type="scientific">Coemansia spiralis</name>
    <dbReference type="NCBI Taxonomy" id="417178"/>
    <lineage>
        <taxon>Eukaryota</taxon>
        <taxon>Fungi</taxon>
        <taxon>Fungi incertae sedis</taxon>
        <taxon>Zoopagomycota</taxon>
        <taxon>Kickxellomycotina</taxon>
        <taxon>Kickxellomycetes</taxon>
        <taxon>Kickxellales</taxon>
        <taxon>Kickxellaceae</taxon>
        <taxon>Coemansia</taxon>
    </lineage>
</organism>
<dbReference type="PANTHER" id="PTHR12022">
    <property type="entry name" value="UBIQUINOL-CYTOCHROME C REDUCTASE COMPLEX 14 KD PROTEIN"/>
    <property type="match status" value="1"/>
</dbReference>
<protein>
    <recommendedName>
        <fullName evidence="9">Complex III subunit 7</fullName>
    </recommendedName>
</protein>
<comment type="subcellular location">
    <subcellularLocation>
        <location evidence="1">Mitochondrion inner membrane</location>
        <topology evidence="1">Peripheral membrane protein</topology>
        <orientation evidence="1">Matrix side</orientation>
    </subcellularLocation>
</comment>
<dbReference type="FunFam" id="1.10.1090.10:FF:000001">
    <property type="entry name" value="Cytochrome b-c1 complex subunit 7"/>
    <property type="match status" value="1"/>
</dbReference>
<evidence type="ECO:0000256" key="1">
    <source>
        <dbReference type="ARBA" id="ARBA00004443"/>
    </source>
</evidence>
<name>A0A9W8L7R0_9FUNG</name>
<dbReference type="Proteomes" id="UP001151516">
    <property type="component" value="Unassembled WGS sequence"/>
</dbReference>
<dbReference type="AlphaFoldDB" id="A0A9W8L7R0"/>
<keyword evidence="11" id="KW-1185">Reference proteome</keyword>